<evidence type="ECO:0008006" key="4">
    <source>
        <dbReference type="Google" id="ProtNLM"/>
    </source>
</evidence>
<dbReference type="Proteomes" id="UP000248340">
    <property type="component" value="Unassembled WGS sequence"/>
</dbReference>
<dbReference type="VEuPathDB" id="FungiDB:BO82DRAFT_355847"/>
<dbReference type="AlphaFoldDB" id="A0A319C7K2"/>
<dbReference type="RefSeq" id="XP_025490250.1">
    <property type="nucleotide sequence ID" value="XM_025635563.1"/>
</dbReference>
<protein>
    <recommendedName>
        <fullName evidence="4">Secreted protein</fullName>
    </recommendedName>
</protein>
<reference evidence="2 3" key="1">
    <citation type="submission" date="2016-12" db="EMBL/GenBank/DDBJ databases">
        <title>The genomes of Aspergillus section Nigri reveals drivers in fungal speciation.</title>
        <authorList>
            <consortium name="DOE Joint Genome Institute"/>
            <person name="Vesth T.C."/>
            <person name="Nybo J."/>
            <person name="Theobald S."/>
            <person name="Brandl J."/>
            <person name="Frisvad J.C."/>
            <person name="Nielsen K.F."/>
            <person name="Lyhne E.K."/>
            <person name="Kogle M.E."/>
            <person name="Kuo A."/>
            <person name="Riley R."/>
            <person name="Clum A."/>
            <person name="Nolan M."/>
            <person name="Lipzen A."/>
            <person name="Salamov A."/>
            <person name="Henrissat B."/>
            <person name="Wiebenga A."/>
            <person name="De Vries R.P."/>
            <person name="Grigoriev I.V."/>
            <person name="Mortensen U.H."/>
            <person name="Andersen M.R."/>
            <person name="Baker S.E."/>
        </authorList>
    </citation>
    <scope>NUCLEOTIDE SEQUENCE [LARGE SCALE GENOMIC DNA]</scope>
    <source>
        <strain evidence="2 3">CBS 121591</strain>
    </source>
</reference>
<gene>
    <name evidence="2" type="ORF">BO82DRAFT_355847</name>
</gene>
<sequence length="75" mass="7709">MCLSAPSTLLSSAFLRCSAAGCPTDSPAFPDFSPSTVSTVSRYHSTLAGTQAVSSTRSPDSTAGEVIWLRVQGPS</sequence>
<evidence type="ECO:0000313" key="3">
    <source>
        <dbReference type="Proteomes" id="UP000248340"/>
    </source>
</evidence>
<proteinExistence type="predicted"/>
<organism evidence="2 3">
    <name type="scientific">Aspergillus uvarum CBS 121591</name>
    <dbReference type="NCBI Taxonomy" id="1448315"/>
    <lineage>
        <taxon>Eukaryota</taxon>
        <taxon>Fungi</taxon>
        <taxon>Dikarya</taxon>
        <taxon>Ascomycota</taxon>
        <taxon>Pezizomycotina</taxon>
        <taxon>Eurotiomycetes</taxon>
        <taxon>Eurotiomycetidae</taxon>
        <taxon>Eurotiales</taxon>
        <taxon>Aspergillaceae</taxon>
        <taxon>Aspergillus</taxon>
        <taxon>Aspergillus subgen. Circumdati</taxon>
    </lineage>
</organism>
<keyword evidence="1" id="KW-0732">Signal</keyword>
<keyword evidence="3" id="KW-1185">Reference proteome</keyword>
<evidence type="ECO:0000256" key="1">
    <source>
        <dbReference type="SAM" id="SignalP"/>
    </source>
</evidence>
<name>A0A319C7K2_9EURO</name>
<dbReference type="GeneID" id="37138304"/>
<feature type="chain" id="PRO_5016344404" description="Secreted protein" evidence="1">
    <location>
        <begin position="20"/>
        <end position="75"/>
    </location>
</feature>
<accession>A0A319C7K2</accession>
<dbReference type="EMBL" id="KZ821713">
    <property type="protein sequence ID" value="PYH80050.1"/>
    <property type="molecule type" value="Genomic_DNA"/>
</dbReference>
<feature type="signal peptide" evidence="1">
    <location>
        <begin position="1"/>
        <end position="19"/>
    </location>
</feature>
<evidence type="ECO:0000313" key="2">
    <source>
        <dbReference type="EMBL" id="PYH80050.1"/>
    </source>
</evidence>
<dbReference type="OrthoDB" id="10396582at2759"/>